<accession>A0A0F7UCJ3</accession>
<evidence type="ECO:0000256" key="1">
    <source>
        <dbReference type="SAM" id="Phobius"/>
    </source>
</evidence>
<proteinExistence type="predicted"/>
<sequence length="199" mass="21464">MMVNSSSTAAVVFLTFSLHPSHIWCNGSRVMTTGVLDFVPVMTSGDNGSDAASAVSSSAISAEGKQQRIQVGRLPKRPRRRIPAEGRTLTLPRTQKVIPVTVGVLLTAVLGLLLASVKLHQCRQQLLKNADGQTEGNTKRRLAEGGSGDSSCVSLAPASMRYRSPRLSFIQRTTLPPTLHSSRRTCRHNAPSIYWAVTS</sequence>
<organism evidence="2">
    <name type="scientific">Neospora caninum (strain Liverpool)</name>
    <dbReference type="NCBI Taxonomy" id="572307"/>
    <lineage>
        <taxon>Eukaryota</taxon>
        <taxon>Sar</taxon>
        <taxon>Alveolata</taxon>
        <taxon>Apicomplexa</taxon>
        <taxon>Conoidasida</taxon>
        <taxon>Coccidia</taxon>
        <taxon>Eucoccidiorida</taxon>
        <taxon>Eimeriorina</taxon>
        <taxon>Sarcocystidae</taxon>
        <taxon>Neospora</taxon>
    </lineage>
</organism>
<feature type="transmembrane region" description="Helical" evidence="1">
    <location>
        <begin position="97"/>
        <end position="117"/>
    </location>
</feature>
<dbReference type="EMBL" id="LN714480">
    <property type="protein sequence ID" value="CEL66112.1"/>
    <property type="molecule type" value="Genomic_DNA"/>
</dbReference>
<keyword evidence="1" id="KW-0472">Membrane</keyword>
<dbReference type="AlphaFoldDB" id="A0A0F7UCJ3"/>
<reference evidence="2" key="1">
    <citation type="journal article" date="2015" name="PLoS ONE">
        <title>Comprehensive Evaluation of Toxoplasma gondii VEG and Neospora caninum LIV Genomes with Tachyzoite Stage Transcriptome and Proteome Defines Novel Transcript Features.</title>
        <authorList>
            <person name="Ramaprasad A."/>
            <person name="Mourier T."/>
            <person name="Naeem R."/>
            <person name="Malas T.B."/>
            <person name="Moussa E."/>
            <person name="Panigrahi A."/>
            <person name="Vermont S.J."/>
            <person name="Otto T.D."/>
            <person name="Wastling J."/>
            <person name="Pain A."/>
        </authorList>
    </citation>
    <scope>NUCLEOTIDE SEQUENCE</scope>
    <source>
        <strain evidence="2">Liverpool</strain>
    </source>
</reference>
<keyword evidence="1" id="KW-1133">Transmembrane helix</keyword>
<evidence type="ECO:0000313" key="2">
    <source>
        <dbReference type="EMBL" id="CEL66112.1"/>
    </source>
</evidence>
<evidence type="ECO:0008006" key="3">
    <source>
        <dbReference type="Google" id="ProtNLM"/>
    </source>
</evidence>
<keyword evidence="1" id="KW-0812">Transmembrane</keyword>
<protein>
    <recommendedName>
        <fullName evidence="3">Toxoplasma gondii family B protein</fullName>
    </recommendedName>
</protein>
<name>A0A0F7UCJ3_NEOCL</name>
<gene>
    <name evidence="2" type="ORF">BN1204_019375</name>
</gene>